<sequence length="319" mass="37452">MSRNNIHRLCVIIIPLLLCLACKEAKETIIEHEEETIVEEDPNAPPRLWREKWYEHELLLTRQYYNDSLVIYHDDDMDPTVTWPRRILTQIWNYSWKHYGGFGPDPRLRVVLHGGTYGGGHPGYYLSNKHEYFNVIDVGLARNKWQDSIGEPLDITAHEIGHIVESVSYNTLNSPAFSIWGDSKWMEIYQYDVYKGLGWTEKAASWHNRMMTIKKDFPRANTYWYRDWFFPIYDRYGGVTVLNNFFKLLSEHFPTTSIPNGRKYIRDLNFGEFIHFWSGAAGEDLSELAAAAFGDKDRYGNLWMPQLQQAQKDFSAISY</sequence>
<evidence type="ECO:0008006" key="3">
    <source>
        <dbReference type="Google" id="ProtNLM"/>
    </source>
</evidence>
<dbReference type="Proteomes" id="UP001500394">
    <property type="component" value="Unassembled WGS sequence"/>
</dbReference>
<comment type="caution">
    <text evidence="1">The sequence shown here is derived from an EMBL/GenBank/DDBJ whole genome shotgun (WGS) entry which is preliminary data.</text>
</comment>
<dbReference type="EMBL" id="BAABGR010000006">
    <property type="protein sequence ID" value="GAA4511548.1"/>
    <property type="molecule type" value="Genomic_DNA"/>
</dbReference>
<dbReference type="RefSeq" id="WP_345064089.1">
    <property type="nucleotide sequence ID" value="NZ_BAABGR010000006.1"/>
</dbReference>
<accession>A0ABP8QW15</accession>
<protein>
    <recommendedName>
        <fullName evidence="3">Plant Basic Secretory Protein</fullName>
    </recommendedName>
</protein>
<organism evidence="1 2">
    <name type="scientific">Sphingobacterium thermophilum</name>
    <dbReference type="NCBI Taxonomy" id="768534"/>
    <lineage>
        <taxon>Bacteria</taxon>
        <taxon>Pseudomonadati</taxon>
        <taxon>Bacteroidota</taxon>
        <taxon>Sphingobacteriia</taxon>
        <taxon>Sphingobacteriales</taxon>
        <taxon>Sphingobacteriaceae</taxon>
        <taxon>Sphingobacterium</taxon>
    </lineage>
</organism>
<keyword evidence="2" id="KW-1185">Reference proteome</keyword>
<gene>
    <name evidence="1" type="ORF">GCM10023173_04370</name>
</gene>
<evidence type="ECO:0000313" key="1">
    <source>
        <dbReference type="EMBL" id="GAA4511548.1"/>
    </source>
</evidence>
<evidence type="ECO:0000313" key="2">
    <source>
        <dbReference type="Proteomes" id="UP001500394"/>
    </source>
</evidence>
<reference evidence="2" key="1">
    <citation type="journal article" date="2019" name="Int. J. Syst. Evol. Microbiol.">
        <title>The Global Catalogue of Microorganisms (GCM) 10K type strain sequencing project: providing services to taxonomists for standard genome sequencing and annotation.</title>
        <authorList>
            <consortium name="The Broad Institute Genomics Platform"/>
            <consortium name="The Broad Institute Genome Sequencing Center for Infectious Disease"/>
            <person name="Wu L."/>
            <person name="Ma J."/>
        </authorList>
    </citation>
    <scope>NUCLEOTIDE SEQUENCE [LARGE SCALE GENOMIC DNA]</scope>
    <source>
        <strain evidence="2">JCM 17858</strain>
    </source>
</reference>
<name>A0ABP8QW15_9SPHI</name>
<proteinExistence type="predicted"/>